<accession>A0A540L7Y5</accession>
<sequence>MFPPSFTLLLIKLKIGKSYKGLQFSSFWTNGLICFFSEQIRSSSGGKFCRQDFNRPCGSSENEARISCDPPAKLFTSDQNKTEKRIKRTLFGIEISESDISSSAMTSQSDAAISESSPNWTIPPSSLSKNLTSIQVSTSVNTSTQSNRASLIDATKP</sequence>
<protein>
    <submittedName>
        <fullName evidence="2">Uncharacterized protein</fullName>
    </submittedName>
</protein>
<evidence type="ECO:0000313" key="2">
    <source>
        <dbReference type="EMBL" id="TQD82598.1"/>
    </source>
</evidence>
<comment type="caution">
    <text evidence="2">The sequence shown here is derived from an EMBL/GenBank/DDBJ whole genome shotgun (WGS) entry which is preliminary data.</text>
</comment>
<organism evidence="2 3">
    <name type="scientific">Malus baccata</name>
    <name type="common">Siberian crab apple</name>
    <name type="synonym">Pyrus baccata</name>
    <dbReference type="NCBI Taxonomy" id="106549"/>
    <lineage>
        <taxon>Eukaryota</taxon>
        <taxon>Viridiplantae</taxon>
        <taxon>Streptophyta</taxon>
        <taxon>Embryophyta</taxon>
        <taxon>Tracheophyta</taxon>
        <taxon>Spermatophyta</taxon>
        <taxon>Magnoliopsida</taxon>
        <taxon>eudicotyledons</taxon>
        <taxon>Gunneridae</taxon>
        <taxon>Pentapetalae</taxon>
        <taxon>rosids</taxon>
        <taxon>fabids</taxon>
        <taxon>Rosales</taxon>
        <taxon>Rosaceae</taxon>
        <taxon>Amygdaloideae</taxon>
        <taxon>Maleae</taxon>
        <taxon>Malus</taxon>
    </lineage>
</organism>
<feature type="compositionally biased region" description="Polar residues" evidence="1">
    <location>
        <begin position="104"/>
        <end position="120"/>
    </location>
</feature>
<name>A0A540L7Y5_MALBA</name>
<evidence type="ECO:0000313" key="3">
    <source>
        <dbReference type="Proteomes" id="UP000315295"/>
    </source>
</evidence>
<feature type="region of interest" description="Disordered" evidence="1">
    <location>
        <begin position="100"/>
        <end position="120"/>
    </location>
</feature>
<dbReference type="AlphaFoldDB" id="A0A540L7Y5"/>
<proteinExistence type="predicted"/>
<dbReference type="EMBL" id="VIEB01000713">
    <property type="protein sequence ID" value="TQD82598.1"/>
    <property type="molecule type" value="Genomic_DNA"/>
</dbReference>
<evidence type="ECO:0000256" key="1">
    <source>
        <dbReference type="SAM" id="MobiDB-lite"/>
    </source>
</evidence>
<gene>
    <name evidence="2" type="ORF">C1H46_031796</name>
</gene>
<reference evidence="2 3" key="1">
    <citation type="journal article" date="2019" name="G3 (Bethesda)">
        <title>Sequencing of a Wild Apple (Malus baccata) Genome Unravels the Differences Between Cultivated and Wild Apple Species Regarding Disease Resistance and Cold Tolerance.</title>
        <authorList>
            <person name="Chen X."/>
        </authorList>
    </citation>
    <scope>NUCLEOTIDE SEQUENCE [LARGE SCALE GENOMIC DNA]</scope>
    <source>
        <strain evidence="3">cv. Shandingzi</strain>
        <tissue evidence="2">Leaves</tissue>
    </source>
</reference>
<keyword evidence="3" id="KW-1185">Reference proteome</keyword>
<dbReference type="Proteomes" id="UP000315295">
    <property type="component" value="Unassembled WGS sequence"/>
</dbReference>